<evidence type="ECO:0000313" key="3">
    <source>
        <dbReference type="Proteomes" id="UP001431783"/>
    </source>
</evidence>
<evidence type="ECO:0000313" key="2">
    <source>
        <dbReference type="EMBL" id="KAK9891856.1"/>
    </source>
</evidence>
<feature type="region of interest" description="Disordered" evidence="1">
    <location>
        <begin position="149"/>
        <end position="170"/>
    </location>
</feature>
<evidence type="ECO:0000256" key="1">
    <source>
        <dbReference type="SAM" id="MobiDB-lite"/>
    </source>
</evidence>
<dbReference type="Proteomes" id="UP001431783">
    <property type="component" value="Unassembled WGS sequence"/>
</dbReference>
<feature type="compositionally biased region" description="Polar residues" evidence="1">
    <location>
        <begin position="152"/>
        <end position="166"/>
    </location>
</feature>
<organism evidence="2 3">
    <name type="scientific">Henosepilachna vigintioctopunctata</name>
    <dbReference type="NCBI Taxonomy" id="420089"/>
    <lineage>
        <taxon>Eukaryota</taxon>
        <taxon>Metazoa</taxon>
        <taxon>Ecdysozoa</taxon>
        <taxon>Arthropoda</taxon>
        <taxon>Hexapoda</taxon>
        <taxon>Insecta</taxon>
        <taxon>Pterygota</taxon>
        <taxon>Neoptera</taxon>
        <taxon>Endopterygota</taxon>
        <taxon>Coleoptera</taxon>
        <taxon>Polyphaga</taxon>
        <taxon>Cucujiformia</taxon>
        <taxon>Coccinelloidea</taxon>
        <taxon>Coccinellidae</taxon>
        <taxon>Epilachninae</taxon>
        <taxon>Epilachnini</taxon>
        <taxon>Henosepilachna</taxon>
    </lineage>
</organism>
<reference evidence="2 3" key="1">
    <citation type="submission" date="2023-03" db="EMBL/GenBank/DDBJ databases">
        <title>Genome insight into feeding habits of ladybird beetles.</title>
        <authorList>
            <person name="Li H.-S."/>
            <person name="Huang Y.-H."/>
            <person name="Pang H."/>
        </authorList>
    </citation>
    <scope>NUCLEOTIDE SEQUENCE [LARGE SCALE GENOMIC DNA]</scope>
    <source>
        <strain evidence="2">SYSU_2023b</strain>
        <tissue evidence="2">Whole body</tissue>
    </source>
</reference>
<dbReference type="AlphaFoldDB" id="A0AAW1VGR2"/>
<accession>A0AAW1VGR2</accession>
<protein>
    <submittedName>
        <fullName evidence="2">Uncharacterized protein</fullName>
    </submittedName>
</protein>
<dbReference type="EMBL" id="JARQZJ010000131">
    <property type="protein sequence ID" value="KAK9891856.1"/>
    <property type="molecule type" value="Genomic_DNA"/>
</dbReference>
<comment type="caution">
    <text evidence="2">The sequence shown here is derived from an EMBL/GenBank/DDBJ whole genome shotgun (WGS) entry which is preliminary data.</text>
</comment>
<keyword evidence="3" id="KW-1185">Reference proteome</keyword>
<proteinExistence type="predicted"/>
<sequence length="349" mass="38835">MSASKQIDTISSLQVDIPQCGLCRKSIVKKCAKCQHCLKSFHPGCGLKVKKCCDIELSMSVPNEETTGSSPTMVSLTHRIINKESTQVDLLLKIIYELESKNNILVENNSLLRSKIVSLEDQIKGKGHIMKQLDKELVTIVDDEKLIPGADTQRNSGDSPMSTLSVCSPEAHRQTSLVKGKVSTIDLPKKNKKQKSFKKFTLAEVNQAVESAQKAGNLNENNGSPPKLDKPLDSEWKIVRKKSSKPRKTLVVGTDSGAADVEGLDKFKAFHVSNLKPETNVESLQNFLKNKFSKVKCEKLTSRYPDSYASYKVLIPSSEYSKALDTSSWPNKVTVNHFFHKKTKLNRVD</sequence>
<name>A0AAW1VGR2_9CUCU</name>
<gene>
    <name evidence="2" type="ORF">WA026_017344</name>
</gene>